<proteinExistence type="predicted"/>
<dbReference type="PANTHER" id="PTHR24148">
    <property type="entry name" value="ANKYRIN REPEAT DOMAIN-CONTAINING PROTEIN 39 HOMOLOG-RELATED"/>
    <property type="match status" value="1"/>
</dbReference>
<organism evidence="3 4">
    <name type="scientific">Chaetomium strumarium</name>
    <dbReference type="NCBI Taxonomy" id="1170767"/>
    <lineage>
        <taxon>Eukaryota</taxon>
        <taxon>Fungi</taxon>
        <taxon>Dikarya</taxon>
        <taxon>Ascomycota</taxon>
        <taxon>Pezizomycotina</taxon>
        <taxon>Sordariomycetes</taxon>
        <taxon>Sordariomycetidae</taxon>
        <taxon>Sordariales</taxon>
        <taxon>Chaetomiaceae</taxon>
        <taxon>Chaetomium</taxon>
    </lineage>
</organism>
<evidence type="ECO:0000256" key="1">
    <source>
        <dbReference type="SAM" id="MobiDB-lite"/>
    </source>
</evidence>
<keyword evidence="4" id="KW-1185">Reference proteome</keyword>
<dbReference type="PANTHER" id="PTHR24148:SF73">
    <property type="entry name" value="HET DOMAIN PROTEIN (AFU_ORTHOLOGUE AFUA_8G01020)"/>
    <property type="match status" value="1"/>
</dbReference>
<dbReference type="AlphaFoldDB" id="A0AAJ0GZ05"/>
<accession>A0AAJ0GZ05</accession>
<name>A0AAJ0GZ05_9PEZI</name>
<dbReference type="Proteomes" id="UP001273166">
    <property type="component" value="Unassembled WGS sequence"/>
</dbReference>
<gene>
    <name evidence="3" type="ORF">B0T15DRAFT_392873</name>
</gene>
<reference evidence="3" key="2">
    <citation type="submission" date="2023-06" db="EMBL/GenBank/DDBJ databases">
        <authorList>
            <consortium name="Lawrence Berkeley National Laboratory"/>
            <person name="Mondo S.J."/>
            <person name="Hensen N."/>
            <person name="Bonometti L."/>
            <person name="Westerberg I."/>
            <person name="Brannstrom I.O."/>
            <person name="Guillou S."/>
            <person name="Cros-Aarteil S."/>
            <person name="Calhoun S."/>
            <person name="Haridas S."/>
            <person name="Kuo A."/>
            <person name="Pangilinan J."/>
            <person name="Riley R."/>
            <person name="Labutti K."/>
            <person name="Andreopoulos B."/>
            <person name="Lipzen A."/>
            <person name="Chen C."/>
            <person name="Yanf M."/>
            <person name="Daum C."/>
            <person name="Ng V."/>
            <person name="Clum A."/>
            <person name="Steindorff A."/>
            <person name="Ohm R."/>
            <person name="Martin F."/>
            <person name="Silar P."/>
            <person name="Natvig D."/>
            <person name="Lalanne C."/>
            <person name="Gautier V."/>
            <person name="Ament-Velasquez S.L."/>
            <person name="Kruys A."/>
            <person name="Hutchinson M.I."/>
            <person name="Powell A.J."/>
            <person name="Barry K."/>
            <person name="Miller A.N."/>
            <person name="Grigoriev I.V."/>
            <person name="Debuchy R."/>
            <person name="Gladieux P."/>
            <person name="Thoren M.H."/>
            <person name="Johannesson H."/>
        </authorList>
    </citation>
    <scope>NUCLEOTIDE SEQUENCE</scope>
    <source>
        <strain evidence="3">CBS 333.67</strain>
    </source>
</reference>
<evidence type="ECO:0000313" key="3">
    <source>
        <dbReference type="EMBL" id="KAK3308365.1"/>
    </source>
</evidence>
<dbReference type="Pfam" id="PF06985">
    <property type="entry name" value="HET"/>
    <property type="match status" value="1"/>
</dbReference>
<reference evidence="3" key="1">
    <citation type="journal article" date="2023" name="Mol. Phylogenet. Evol.">
        <title>Genome-scale phylogeny and comparative genomics of the fungal order Sordariales.</title>
        <authorList>
            <person name="Hensen N."/>
            <person name="Bonometti L."/>
            <person name="Westerberg I."/>
            <person name="Brannstrom I.O."/>
            <person name="Guillou S."/>
            <person name="Cros-Aarteil S."/>
            <person name="Calhoun S."/>
            <person name="Haridas S."/>
            <person name="Kuo A."/>
            <person name="Mondo S."/>
            <person name="Pangilinan J."/>
            <person name="Riley R."/>
            <person name="LaButti K."/>
            <person name="Andreopoulos B."/>
            <person name="Lipzen A."/>
            <person name="Chen C."/>
            <person name="Yan M."/>
            <person name="Daum C."/>
            <person name="Ng V."/>
            <person name="Clum A."/>
            <person name="Steindorff A."/>
            <person name="Ohm R.A."/>
            <person name="Martin F."/>
            <person name="Silar P."/>
            <person name="Natvig D.O."/>
            <person name="Lalanne C."/>
            <person name="Gautier V."/>
            <person name="Ament-Velasquez S.L."/>
            <person name="Kruys A."/>
            <person name="Hutchinson M.I."/>
            <person name="Powell A.J."/>
            <person name="Barry K."/>
            <person name="Miller A.N."/>
            <person name="Grigoriev I.V."/>
            <person name="Debuchy R."/>
            <person name="Gladieux P."/>
            <person name="Hiltunen Thoren M."/>
            <person name="Johannesson H."/>
        </authorList>
    </citation>
    <scope>NUCLEOTIDE SEQUENCE</scope>
    <source>
        <strain evidence="3">CBS 333.67</strain>
    </source>
</reference>
<feature type="region of interest" description="Disordered" evidence="1">
    <location>
        <begin position="416"/>
        <end position="435"/>
    </location>
</feature>
<comment type="caution">
    <text evidence="3">The sequence shown here is derived from an EMBL/GenBank/DDBJ whole genome shotgun (WGS) entry which is preliminary data.</text>
</comment>
<dbReference type="InterPro" id="IPR052895">
    <property type="entry name" value="HetReg/Transcr_Mod"/>
</dbReference>
<evidence type="ECO:0000259" key="2">
    <source>
        <dbReference type="Pfam" id="PF06985"/>
    </source>
</evidence>
<dbReference type="RefSeq" id="XP_062724145.1">
    <property type="nucleotide sequence ID" value="XM_062864666.1"/>
</dbReference>
<dbReference type="InterPro" id="IPR010730">
    <property type="entry name" value="HET"/>
</dbReference>
<sequence>MTDTSYRYLPLRPHLKEIRLLTLFPASADTAAPRCSLATHTLGDPLIPSYSALSYVWGNPATTSGNPHNHNVIHLDGHPFAVTANLLSALRHLRPPATGTSSTSTQSIVLWVDAVCINQSDLDERSQQVAMMRDIYAGAGEVIIWLGEDEEGEAGAVFGIIQELEELNRHPRVKDRDDEEVKQTRLQLMRKCASFLFGLAEARPWFSRVWILQELAMARNDPWVMCGWKRVRWSALVNTWKAIAKEVFTEMGMVRRKERDGEYQNSSSEAGDNTKALKETPDSNDDDGTEVLGKLKLDLLDDLRSTRCSEGGVALRKLLLISRTSQSTDPRDRVYGLLGLLSPDDISSPSTIPIPVDYRKPTWEVFADAMSHLFSRGEGPYFLSGVFLPGPEHTSPASDWPSWVPDFSRQTAETAAQPSGIQFHPPAETGGASGAGANCINGRRLPDKRTLRIEGLIVGVVNEVVPFGKSLMDVIQQLPLLESLVLSAKQRPCHIQGCDPSIAPFVERFRNQEPLWRILISNKRYMSGYNIAPASYEELYLGLLNHGPSRLDMESDPGLQELDAYERCLRDGAAGKRAFFTTKNGFVGTCVPSARAGDLVALWFGSPVPFVLRPATTTTERQTYYYLLVGAAYVGGIMGGEMVDELYCEDLMDSVAFYVQ</sequence>
<dbReference type="GeneID" id="87883495"/>
<protein>
    <submittedName>
        <fullName evidence="3">Heterokaryon incompatibility protein-domain-containing protein</fullName>
    </submittedName>
</protein>
<evidence type="ECO:0000313" key="4">
    <source>
        <dbReference type="Proteomes" id="UP001273166"/>
    </source>
</evidence>
<feature type="domain" description="Heterokaryon incompatibility" evidence="2">
    <location>
        <begin position="50"/>
        <end position="214"/>
    </location>
</feature>
<dbReference type="EMBL" id="JAUDZG010000002">
    <property type="protein sequence ID" value="KAK3308365.1"/>
    <property type="molecule type" value="Genomic_DNA"/>
</dbReference>
<dbReference type="Pfam" id="PF26639">
    <property type="entry name" value="Het-6_barrel"/>
    <property type="match status" value="1"/>
</dbReference>
<feature type="region of interest" description="Disordered" evidence="1">
    <location>
        <begin position="258"/>
        <end position="289"/>
    </location>
</feature>